<dbReference type="Proteomes" id="UP001146793">
    <property type="component" value="Unassembled WGS sequence"/>
</dbReference>
<organism evidence="2 3">
    <name type="scientific">Anaeramoeba flamelloides</name>
    <dbReference type="NCBI Taxonomy" id="1746091"/>
    <lineage>
        <taxon>Eukaryota</taxon>
        <taxon>Metamonada</taxon>
        <taxon>Anaeramoebidae</taxon>
        <taxon>Anaeramoeba</taxon>
    </lineage>
</organism>
<gene>
    <name evidence="2" type="ORF">M0812_14068</name>
</gene>
<evidence type="ECO:0000256" key="1">
    <source>
        <dbReference type="SAM" id="MobiDB-lite"/>
    </source>
</evidence>
<accession>A0AAV7ZEF1</accession>
<feature type="region of interest" description="Disordered" evidence="1">
    <location>
        <begin position="102"/>
        <end position="121"/>
    </location>
</feature>
<sequence>MIRNFHNLKRSQLQKLCKKHGIKANQKNLEMISSLEILFYKHTDSQQNKENHILPKISSIIPKQTTGTNNQKEIKKGHRDITTALLTETKKGKFNHSQVYVKNDRGNKKEKTKKKKNQKPQIQSIKVLNTNLKGKKNYNRYKNSKRHKQTKSKINLQKLKTIKKETSHKPKNFIRNRLKKLETKLLSRNQTKPKNKSKPRISQGEKLDSIRKNTNKKKGFSTGVRKKRVTKINRFSRNKKSVTTSKKIPKNTNNDDLCKKSNSLEQKKKKKNQSFFRNHKIRKRAKHYSLRIPTFKRSTNSDQIKFKKSTQEMNFFDNFDLIDQEEKQILQELNHRSHTRREKIMKKRANERKNIIKENKIRKISKSMKKWDKTNPKYLPHLSQKKALKNITNIKKQDKRKSSSLPLNHSINLFPDKEPDGILAK</sequence>
<feature type="region of interest" description="Disordered" evidence="1">
    <location>
        <begin position="184"/>
        <end position="259"/>
    </location>
</feature>
<feature type="compositionally biased region" description="Basic and acidic residues" evidence="1">
    <location>
        <begin position="415"/>
        <end position="425"/>
    </location>
</feature>
<evidence type="ECO:0000313" key="3">
    <source>
        <dbReference type="Proteomes" id="UP001146793"/>
    </source>
</evidence>
<feature type="region of interest" description="Disordered" evidence="1">
    <location>
        <begin position="396"/>
        <end position="425"/>
    </location>
</feature>
<feature type="compositionally biased region" description="Basic residues" evidence="1">
    <location>
        <begin position="213"/>
        <end position="240"/>
    </location>
</feature>
<dbReference type="AlphaFoldDB" id="A0AAV7ZEF1"/>
<dbReference type="EMBL" id="JANTQA010000030">
    <property type="protein sequence ID" value="KAJ3440401.1"/>
    <property type="molecule type" value="Genomic_DNA"/>
</dbReference>
<comment type="caution">
    <text evidence="2">The sequence shown here is derived from an EMBL/GenBank/DDBJ whole genome shotgun (WGS) entry which is preliminary data.</text>
</comment>
<feature type="compositionally biased region" description="Polar residues" evidence="1">
    <location>
        <begin position="241"/>
        <end position="255"/>
    </location>
</feature>
<name>A0AAV7ZEF1_9EUKA</name>
<protein>
    <submittedName>
        <fullName evidence="2">Aspartic/glutamic acid-rich protein</fullName>
    </submittedName>
</protein>
<reference evidence="2" key="1">
    <citation type="submission" date="2022-08" db="EMBL/GenBank/DDBJ databases">
        <title>Novel sulphate-reducing endosymbionts in the free-living metamonad Anaeramoeba.</title>
        <authorList>
            <person name="Jerlstrom-Hultqvist J."/>
            <person name="Cepicka I."/>
            <person name="Gallot-Lavallee L."/>
            <person name="Salas-Leiva D."/>
            <person name="Curtis B.A."/>
            <person name="Zahonova K."/>
            <person name="Pipaliya S."/>
            <person name="Dacks J."/>
            <person name="Roger A.J."/>
        </authorList>
    </citation>
    <scope>NUCLEOTIDE SEQUENCE</scope>
    <source>
        <strain evidence="2">Busselton2</strain>
    </source>
</reference>
<evidence type="ECO:0000313" key="2">
    <source>
        <dbReference type="EMBL" id="KAJ3440401.1"/>
    </source>
</evidence>
<proteinExistence type="predicted"/>